<comment type="caution">
    <text evidence="1">The sequence shown here is derived from an EMBL/GenBank/DDBJ whole genome shotgun (WGS) entry which is preliminary data.</text>
</comment>
<dbReference type="InterPro" id="IPR036525">
    <property type="entry name" value="Tubulin/FtsZ_GTPase_sf"/>
</dbReference>
<gene>
    <name evidence="1" type="ORF">AAAT34_12355</name>
</gene>
<proteinExistence type="predicted"/>
<reference evidence="1 2" key="1">
    <citation type="submission" date="2024-04" db="EMBL/GenBank/DDBJ databases">
        <title>Human intestinal bacterial collection.</title>
        <authorList>
            <person name="Pauvert C."/>
            <person name="Hitch T.C.A."/>
            <person name="Clavel T."/>
        </authorList>
    </citation>
    <scope>NUCLEOTIDE SEQUENCE [LARGE SCALE GENOMIC DNA]</scope>
    <source>
        <strain evidence="1 2">CLA-AA-H145</strain>
    </source>
</reference>
<organism evidence="1 2">
    <name type="scientific">Hallella faecis</name>
    <dbReference type="NCBI Taxonomy" id="2841596"/>
    <lineage>
        <taxon>Bacteria</taxon>
        <taxon>Pseudomonadati</taxon>
        <taxon>Bacteroidota</taxon>
        <taxon>Bacteroidia</taxon>
        <taxon>Bacteroidales</taxon>
        <taxon>Prevotellaceae</taxon>
        <taxon>Hallella</taxon>
    </lineage>
</organism>
<dbReference type="RefSeq" id="WP_215760910.1">
    <property type="nucleotide sequence ID" value="NZ_JAHKBE010000095.1"/>
</dbReference>
<keyword evidence="2" id="KW-1185">Reference proteome</keyword>
<dbReference type="Proteomes" id="UP001487296">
    <property type="component" value="Unassembled WGS sequence"/>
</dbReference>
<evidence type="ECO:0000313" key="2">
    <source>
        <dbReference type="Proteomes" id="UP001487296"/>
    </source>
</evidence>
<dbReference type="Gene3D" id="3.40.50.1440">
    <property type="entry name" value="Tubulin/FtsZ, GTPase domain"/>
    <property type="match status" value="1"/>
</dbReference>
<accession>A0ABV1FTY5</accession>
<evidence type="ECO:0000313" key="1">
    <source>
        <dbReference type="EMBL" id="MEQ2487825.1"/>
    </source>
</evidence>
<dbReference type="SUPFAM" id="SSF52490">
    <property type="entry name" value="Tubulin nucleotide-binding domain-like"/>
    <property type="match status" value="1"/>
</dbReference>
<sequence length="475" mass="53203">MSKLYVFAIGGTGSRVLKALTMLMATGVKVPVDKIVPIIIDPDAAGGNKTETVNIMDLYRKFHSNVDYNDSQATFFHTPLEKLNFPSQDYVLPLGGQTNKKFNDYMMFSSFSEENKALVNMLFSDDNLNSDMTEGFIGNPNIGSIVLNQFAQSPQFTTFANDFTAGDSIFIISSIFGGTGASGFPLLLKNLRHIDPSLHIPSAVAIMESKIGAISVLPYFCLTPGKKTDPDSDTFMAKTKSALAYYDNNLNNIDALYYIGDPAHQTYENVAGGVNQKNKAHFIEFASALAIIDFAKNASSLGGNTVYKEYGIKNDTRQITLTDFENVDYMALGRPMAEFTLFSLYIQNKLENSVDQKWITQGEPNYNQDFFGNMDYNDLLQFVDYYMAWLKEMKENDRSFEPFNLNVTNDNVFGFVKNIDTRMVWNSNSNWNLVNDRLNSVDKGKVSKAQTETLGRFIVHINTAVNKLVNEKIKL</sequence>
<name>A0ABV1FTY5_9BACT</name>
<protein>
    <submittedName>
        <fullName evidence="1">Uncharacterized protein</fullName>
    </submittedName>
</protein>
<dbReference type="EMBL" id="JBBNFP010000090">
    <property type="protein sequence ID" value="MEQ2487825.1"/>
    <property type="molecule type" value="Genomic_DNA"/>
</dbReference>